<dbReference type="Pfam" id="PF00583">
    <property type="entry name" value="Acetyltransf_1"/>
    <property type="match status" value="1"/>
</dbReference>
<keyword evidence="3" id="KW-0808">Transferase</keyword>
<dbReference type="EMBL" id="RBUO01000083">
    <property type="protein sequence ID" value="RMV22178.1"/>
    <property type="molecule type" value="Genomic_DNA"/>
</dbReference>
<evidence type="ECO:0000313" key="4">
    <source>
        <dbReference type="EMBL" id="RMV23265.1"/>
    </source>
</evidence>
<evidence type="ECO:0000259" key="1">
    <source>
        <dbReference type="PROSITE" id="PS51186"/>
    </source>
</evidence>
<feature type="domain" description="N-acetyltransferase" evidence="1">
    <location>
        <begin position="1"/>
        <end position="145"/>
    </location>
</feature>
<evidence type="ECO:0000313" key="2">
    <source>
        <dbReference type="EMBL" id="RMV05814.1"/>
    </source>
</evidence>
<dbReference type="GO" id="GO:0016747">
    <property type="term" value="F:acyltransferase activity, transferring groups other than amino-acyl groups"/>
    <property type="evidence" value="ECO:0007669"/>
    <property type="project" value="InterPro"/>
</dbReference>
<dbReference type="AlphaFoldDB" id="A0A3M6AT91"/>
<dbReference type="Proteomes" id="UP000272241">
    <property type="component" value="Unassembled WGS sequence"/>
</dbReference>
<dbReference type="SUPFAM" id="SSF55729">
    <property type="entry name" value="Acyl-CoA N-acyltransferases (Nat)"/>
    <property type="match status" value="1"/>
</dbReference>
<dbReference type="EMBL" id="RBUM01000607">
    <property type="protein sequence ID" value="RMV05814.1"/>
    <property type="molecule type" value="Genomic_DNA"/>
</dbReference>
<evidence type="ECO:0000313" key="5">
    <source>
        <dbReference type="Proteomes" id="UP000270795"/>
    </source>
</evidence>
<organism evidence="3 6">
    <name type="scientific">Pseudomonas savastanoi</name>
    <name type="common">Pseudomonas syringae pv. savastanoi</name>
    <dbReference type="NCBI Taxonomy" id="29438"/>
    <lineage>
        <taxon>Bacteria</taxon>
        <taxon>Pseudomonadati</taxon>
        <taxon>Pseudomonadota</taxon>
        <taxon>Gammaproteobacteria</taxon>
        <taxon>Pseudomonadales</taxon>
        <taxon>Pseudomonadaceae</taxon>
        <taxon>Pseudomonas</taxon>
    </lineage>
</organism>
<dbReference type="Gene3D" id="3.40.630.30">
    <property type="match status" value="1"/>
</dbReference>
<dbReference type="EMBL" id="RBUN01000061">
    <property type="protein sequence ID" value="RMV23265.1"/>
    <property type="molecule type" value="Genomic_DNA"/>
</dbReference>
<name>A0A3M6AT91_PSESS</name>
<dbReference type="PROSITE" id="PS51186">
    <property type="entry name" value="GNAT"/>
    <property type="match status" value="1"/>
</dbReference>
<dbReference type="CDD" id="cd04301">
    <property type="entry name" value="NAT_SF"/>
    <property type="match status" value="1"/>
</dbReference>
<gene>
    <name evidence="3" type="ORF">ALP15_01173</name>
    <name evidence="4" type="ORF">ALP16_01641</name>
    <name evidence="2" type="ORF">ALP17_107429</name>
</gene>
<comment type="caution">
    <text evidence="3">The sequence shown here is derived from an EMBL/GenBank/DDBJ whole genome shotgun (WGS) entry which is preliminary data.</text>
</comment>
<dbReference type="RefSeq" id="WP_057455511.1">
    <property type="nucleotide sequence ID" value="NZ_RBUM01000607.1"/>
</dbReference>
<evidence type="ECO:0000313" key="6">
    <source>
        <dbReference type="Proteomes" id="UP000272241"/>
    </source>
</evidence>
<dbReference type="InterPro" id="IPR000182">
    <property type="entry name" value="GNAT_dom"/>
</dbReference>
<dbReference type="InterPro" id="IPR016181">
    <property type="entry name" value="Acyl_CoA_acyltransferase"/>
</dbReference>
<accession>A0A3M6AT91</accession>
<evidence type="ECO:0000313" key="7">
    <source>
        <dbReference type="Proteomes" id="UP000272703"/>
    </source>
</evidence>
<dbReference type="Proteomes" id="UP000270795">
    <property type="component" value="Unassembled WGS sequence"/>
</dbReference>
<sequence>MLIRIALPSDACGIGILYNQLVGGDSVNVTRAGIAELTTHCATLLVCEIDQVVAGTVLVQLCADVMYAQQPFALVENLVVHPDFGGWALASAMLAAVERICLEADCSKIMLMSSAHRVEAHRVFLKAGYSGDVKRGFVRYRRQMARLP</sequence>
<dbReference type="Proteomes" id="UP000272703">
    <property type="component" value="Unassembled WGS sequence"/>
</dbReference>
<protein>
    <submittedName>
        <fullName evidence="3">GCN5-related N-acetyltransferase</fullName>
    </submittedName>
</protein>
<reference evidence="5 6" key="1">
    <citation type="submission" date="2018-08" db="EMBL/GenBank/DDBJ databases">
        <title>Recombination of ecologically and evolutionarily significant loci maintains genetic cohesion in the Pseudomonas syringae species complex.</title>
        <authorList>
            <person name="Dillon M."/>
            <person name="Thakur S."/>
            <person name="Almeida R.N.D."/>
            <person name="Weir B.S."/>
            <person name="Guttman D.S."/>
        </authorList>
    </citation>
    <scope>NUCLEOTIDE SEQUENCE [LARGE SCALE GENOMIC DNA]</scope>
    <source>
        <strain evidence="3 6">ICMP 11895</strain>
        <strain evidence="4 7">ICMP 11897</strain>
        <strain evidence="2 5">ICMP 11899</strain>
    </source>
</reference>
<proteinExistence type="predicted"/>
<evidence type="ECO:0000313" key="3">
    <source>
        <dbReference type="EMBL" id="RMV22178.1"/>
    </source>
</evidence>